<feature type="compositionally biased region" description="Low complexity" evidence="1">
    <location>
        <begin position="478"/>
        <end position="507"/>
    </location>
</feature>
<sequence length="567" mass="60109">MAAQAASVWLATGSRFQGSPSCPKGIGPSPDTSKCVYGDYRRFFPVQHADGREGVVWEDMESKAVKLTWLSLDLLSSETVSLIVPSANVLLVGAVGDGLGAVVLLLGDSRQPSSATGNAPAELVKFDGAGNELQRVAFPVDELNLWAFFSSGASLVWLASSDTISITLTMQWIDFGDGVNHQGATNIILNATTLQKLRTVNAGSHTWASSLKVSEKNDYYLGMILADAYPRAIMVSEYRASSEDKRGRIIYKPKIAHRTSSTNPAGKVLPVYQEISTASKTFYQWSKNDNAVYTELAHPGLHELNDTVLVFFAGEDPPLDNSAVGSLLNAPRNLGFIKIPRDLTSGEVLSPGDVENGGFYDEDGVWHNITNHGVSFLTSKTDIDESITRVKTAELNGSILIFWEVWSRKIYQRNEFMVVNAAGGLEHAETILNFPFNLPFADDVLVINGKAVAYTGDPGNWLVRYEICYQNCDPPRSPSDVGSSTSTVSSTPSTGIGSSTTSGSSGTTSGGTGTTSADTGITSTSGSTTSASGSTTSTGSDANEASSAFSAASISLATLQSVLVLAA</sequence>
<dbReference type="AlphaFoldDB" id="A0A812LQC3"/>
<feature type="region of interest" description="Disordered" evidence="1">
    <location>
        <begin position="476"/>
        <end position="543"/>
    </location>
</feature>
<reference evidence="2" key="1">
    <citation type="submission" date="2021-02" db="EMBL/GenBank/DDBJ databases">
        <authorList>
            <person name="Dougan E. K."/>
            <person name="Rhodes N."/>
            <person name="Thang M."/>
            <person name="Chan C."/>
        </authorList>
    </citation>
    <scope>NUCLEOTIDE SEQUENCE</scope>
</reference>
<evidence type="ECO:0000313" key="2">
    <source>
        <dbReference type="EMBL" id="CAE7251339.1"/>
    </source>
</evidence>
<dbReference type="Proteomes" id="UP000604046">
    <property type="component" value="Unassembled WGS sequence"/>
</dbReference>
<evidence type="ECO:0000256" key="1">
    <source>
        <dbReference type="SAM" id="MobiDB-lite"/>
    </source>
</evidence>
<protein>
    <submittedName>
        <fullName evidence="2">Nup98 protein</fullName>
    </submittedName>
</protein>
<dbReference type="EMBL" id="CAJNDS010001194">
    <property type="protein sequence ID" value="CAE7251339.1"/>
    <property type="molecule type" value="Genomic_DNA"/>
</dbReference>
<proteinExistence type="predicted"/>
<comment type="caution">
    <text evidence="2">The sequence shown here is derived from an EMBL/GenBank/DDBJ whole genome shotgun (WGS) entry which is preliminary data.</text>
</comment>
<keyword evidence="3" id="KW-1185">Reference proteome</keyword>
<feature type="compositionally biased region" description="Low complexity" evidence="1">
    <location>
        <begin position="514"/>
        <end position="543"/>
    </location>
</feature>
<evidence type="ECO:0000313" key="3">
    <source>
        <dbReference type="Proteomes" id="UP000604046"/>
    </source>
</evidence>
<name>A0A812LQC3_9DINO</name>
<organism evidence="2 3">
    <name type="scientific">Symbiodinium natans</name>
    <dbReference type="NCBI Taxonomy" id="878477"/>
    <lineage>
        <taxon>Eukaryota</taxon>
        <taxon>Sar</taxon>
        <taxon>Alveolata</taxon>
        <taxon>Dinophyceae</taxon>
        <taxon>Suessiales</taxon>
        <taxon>Symbiodiniaceae</taxon>
        <taxon>Symbiodinium</taxon>
    </lineage>
</organism>
<gene>
    <name evidence="2" type="primary">nup98</name>
    <name evidence="2" type="ORF">SNAT2548_LOCUS12443</name>
</gene>
<accession>A0A812LQC3</accession>